<dbReference type="AlphaFoldDB" id="A0A0H2RPT0"/>
<dbReference type="InParanoid" id="A0A0H2RPT0"/>
<evidence type="ECO:0000313" key="3">
    <source>
        <dbReference type="Proteomes" id="UP000053477"/>
    </source>
</evidence>
<sequence>MSSEAVARWNAIPLNRDEISTNDAGGSHSGIGSLKVLSFGSLSPPSSRNYHMPSSPPSPSFVSPAS</sequence>
<gene>
    <name evidence="2" type="ORF">SCHPADRAFT_903708</name>
</gene>
<reference evidence="2 3" key="1">
    <citation type="submission" date="2015-04" db="EMBL/GenBank/DDBJ databases">
        <title>Complete genome sequence of Schizopora paradoxa KUC8140, a cosmopolitan wood degrader in East Asia.</title>
        <authorList>
            <consortium name="DOE Joint Genome Institute"/>
            <person name="Min B."/>
            <person name="Park H."/>
            <person name="Jang Y."/>
            <person name="Kim J.-J."/>
            <person name="Kim K.H."/>
            <person name="Pangilinan J."/>
            <person name="Lipzen A."/>
            <person name="Riley R."/>
            <person name="Grigoriev I.V."/>
            <person name="Spatafora J.W."/>
            <person name="Choi I.-G."/>
        </authorList>
    </citation>
    <scope>NUCLEOTIDE SEQUENCE [LARGE SCALE GENOMIC DNA]</scope>
    <source>
        <strain evidence="2 3">KUC8140</strain>
    </source>
</reference>
<evidence type="ECO:0000313" key="2">
    <source>
        <dbReference type="EMBL" id="KLO13945.1"/>
    </source>
</evidence>
<protein>
    <submittedName>
        <fullName evidence="2">Uncharacterized protein</fullName>
    </submittedName>
</protein>
<accession>A0A0H2RPT0</accession>
<evidence type="ECO:0000256" key="1">
    <source>
        <dbReference type="SAM" id="MobiDB-lite"/>
    </source>
</evidence>
<dbReference type="EMBL" id="KQ085951">
    <property type="protein sequence ID" value="KLO13945.1"/>
    <property type="molecule type" value="Genomic_DNA"/>
</dbReference>
<keyword evidence="3" id="KW-1185">Reference proteome</keyword>
<name>A0A0H2RPT0_9AGAM</name>
<feature type="region of interest" description="Disordered" evidence="1">
    <location>
        <begin position="43"/>
        <end position="66"/>
    </location>
</feature>
<organism evidence="2 3">
    <name type="scientific">Schizopora paradoxa</name>
    <dbReference type="NCBI Taxonomy" id="27342"/>
    <lineage>
        <taxon>Eukaryota</taxon>
        <taxon>Fungi</taxon>
        <taxon>Dikarya</taxon>
        <taxon>Basidiomycota</taxon>
        <taxon>Agaricomycotina</taxon>
        <taxon>Agaricomycetes</taxon>
        <taxon>Hymenochaetales</taxon>
        <taxon>Schizoporaceae</taxon>
        <taxon>Schizopora</taxon>
    </lineage>
</organism>
<dbReference type="Proteomes" id="UP000053477">
    <property type="component" value="Unassembled WGS sequence"/>
</dbReference>
<feature type="region of interest" description="Disordered" evidence="1">
    <location>
        <begin position="1"/>
        <end position="27"/>
    </location>
</feature>
<proteinExistence type="predicted"/>